<proteinExistence type="predicted"/>
<dbReference type="Gene3D" id="3.40.50.261">
    <property type="entry name" value="Succinyl-CoA synthetase domains"/>
    <property type="match status" value="2"/>
</dbReference>
<dbReference type="Pfam" id="PF13380">
    <property type="entry name" value="CoA_binding_2"/>
    <property type="match status" value="1"/>
</dbReference>
<evidence type="ECO:0000256" key="3">
    <source>
        <dbReference type="ARBA" id="ARBA00022598"/>
    </source>
</evidence>
<dbReference type="SUPFAM" id="SSF51735">
    <property type="entry name" value="NAD(P)-binding Rossmann-fold domains"/>
    <property type="match status" value="1"/>
</dbReference>
<evidence type="ECO:0000313" key="7">
    <source>
        <dbReference type="EMBL" id="MFC4988945.1"/>
    </source>
</evidence>
<dbReference type="GO" id="GO:0043758">
    <property type="term" value="F:acetate-CoA ligase (ADP-forming) activity"/>
    <property type="evidence" value="ECO:0007669"/>
    <property type="project" value="UniProtKB-EC"/>
</dbReference>
<evidence type="ECO:0000256" key="2">
    <source>
        <dbReference type="ARBA" id="ARBA00012957"/>
    </source>
</evidence>
<organism evidence="7 8">
    <name type="scientific">Saliphagus infecundisoli</name>
    <dbReference type="NCBI Taxonomy" id="1849069"/>
    <lineage>
        <taxon>Archaea</taxon>
        <taxon>Methanobacteriati</taxon>
        <taxon>Methanobacteriota</taxon>
        <taxon>Stenosarchaea group</taxon>
        <taxon>Halobacteria</taxon>
        <taxon>Halobacteriales</taxon>
        <taxon>Natrialbaceae</taxon>
        <taxon>Saliphagus</taxon>
    </lineage>
</organism>
<dbReference type="InterPro" id="IPR036291">
    <property type="entry name" value="NAD(P)-bd_dom_sf"/>
</dbReference>
<gene>
    <name evidence="7" type="ORF">ACFPFO_14460</name>
</gene>
<protein>
    <recommendedName>
        <fullName evidence="2">acetate--CoA ligase (ADP-forming)</fullName>
        <ecNumber evidence="2">6.2.1.13</ecNumber>
    </recommendedName>
</protein>
<reference evidence="7 8" key="1">
    <citation type="journal article" date="2019" name="Int. J. Syst. Evol. Microbiol.">
        <title>The Global Catalogue of Microorganisms (GCM) 10K type strain sequencing project: providing services to taxonomists for standard genome sequencing and annotation.</title>
        <authorList>
            <consortium name="The Broad Institute Genomics Platform"/>
            <consortium name="The Broad Institute Genome Sequencing Center for Infectious Disease"/>
            <person name="Wu L."/>
            <person name="Ma J."/>
        </authorList>
    </citation>
    <scope>NUCLEOTIDE SEQUENCE [LARGE SCALE GENOMIC DNA]</scope>
    <source>
        <strain evidence="7 8">CGMCC 1.15824</strain>
    </source>
</reference>
<dbReference type="Pfam" id="PF13607">
    <property type="entry name" value="Succ_CoA_lig"/>
    <property type="match status" value="1"/>
</dbReference>
<dbReference type="Pfam" id="PF19045">
    <property type="entry name" value="Ligase_CoA_2"/>
    <property type="match status" value="1"/>
</dbReference>
<dbReference type="FunFam" id="3.30.1490.20:FF:000020">
    <property type="entry name" value="Protein lysine acetyltransferase"/>
    <property type="match status" value="1"/>
</dbReference>
<evidence type="ECO:0000256" key="1">
    <source>
        <dbReference type="ARBA" id="ARBA00001619"/>
    </source>
</evidence>
<dbReference type="InterPro" id="IPR032875">
    <property type="entry name" value="Succ_CoA_lig_flav_dom"/>
</dbReference>
<comment type="catalytic activity">
    <reaction evidence="1">
        <text>acetate + ATP + CoA = acetyl-CoA + ADP + phosphate</text>
        <dbReference type="Rhea" id="RHEA:15081"/>
        <dbReference type="ChEBI" id="CHEBI:30089"/>
        <dbReference type="ChEBI" id="CHEBI:30616"/>
        <dbReference type="ChEBI" id="CHEBI:43474"/>
        <dbReference type="ChEBI" id="CHEBI:57287"/>
        <dbReference type="ChEBI" id="CHEBI:57288"/>
        <dbReference type="ChEBI" id="CHEBI:456216"/>
        <dbReference type="EC" id="6.2.1.13"/>
    </reaction>
</comment>
<dbReference type="InterPro" id="IPR051538">
    <property type="entry name" value="Acyl-CoA_Synth/Transferase"/>
</dbReference>
<comment type="caution">
    <text evidence="7">The sequence shown here is derived from an EMBL/GenBank/DDBJ whole genome shotgun (WGS) entry which is preliminary data.</text>
</comment>
<dbReference type="InterPro" id="IPR003781">
    <property type="entry name" value="CoA-bd"/>
</dbReference>
<evidence type="ECO:0000256" key="5">
    <source>
        <dbReference type="ARBA" id="ARBA00022840"/>
    </source>
</evidence>
<keyword evidence="4" id="KW-0547">Nucleotide-binding</keyword>
<dbReference type="Gene3D" id="3.40.50.720">
    <property type="entry name" value="NAD(P)-binding Rossmann-like Domain"/>
    <property type="match status" value="1"/>
</dbReference>
<dbReference type="SUPFAM" id="SSF56059">
    <property type="entry name" value="Glutathione synthetase ATP-binding domain-like"/>
    <property type="match status" value="1"/>
</dbReference>
<keyword evidence="5" id="KW-0067">ATP-binding</keyword>
<dbReference type="EC" id="6.2.1.13" evidence="2"/>
<keyword evidence="3 7" id="KW-0436">Ligase</keyword>
<evidence type="ECO:0000259" key="6">
    <source>
        <dbReference type="SMART" id="SM00881"/>
    </source>
</evidence>
<dbReference type="SMART" id="SM00881">
    <property type="entry name" value="CoA_binding"/>
    <property type="match status" value="1"/>
</dbReference>
<dbReference type="InterPro" id="IPR043938">
    <property type="entry name" value="Ligase_CoA_dom"/>
</dbReference>
<keyword evidence="8" id="KW-1185">Reference proteome</keyword>
<sequence length="699" mass="72603">MGVPTESAGSLTDLFAPRRVAVVGATDREGSVGRAIVENLAPFGGEVVGVNPSRESVLGVDCVDSLAEAGDPDVAVVAVPPDAAVEAVRTAGEVGIGSVVVITAGFGETGSEGVARERDLREIAAEYELDLVGPNSLGVIGTGTGFNATFGPDAPLEGSISFLSQSGAFVTSVVDWARDRGLGFRNVVSLGNKAVLDEVDFVREFDEDPETDVIVGYLEGIDDGRGFIEAARACETPIVLVKSGRTDAGARAASSHTGAIAGSDRAYEAGLEQAGVLRAQTVQELFDAAETLAGQPLPEGDGVAVVTNAGGPGVMATDAVGDSRLSLSSFSEETTSRLREAMPDAASVHNPIDVIGDADVSRFRDALAAATADPNVGMATVIAAPTAVLSFDALAETILAIREETGVPIVACLMGGESARIASGALSEAGVPAHFDPARAIEGLDALDEYREIGSREYDDPMSFDVNRERAREVLDRATERGDNRIGVEATDLLDAYGIPTPEGAVVESPGEAERVARGVEGDVVMKIVSPDILHKSDIGGVRVGVADGEVADAYEDLVARARNYQSDATVLGVQVQELVDTEEGVETIVGMTRDPQFGPLLLFGLGGIFVEVLEDTAFRVGPVSEREAREMVGEIDAAPLLRGARGREPVDEAGIVEAIGRLSQFVTDFPEIVELDINPLVATPDGVCAIDLQLTVEP</sequence>
<dbReference type="Gene3D" id="3.30.470.20">
    <property type="entry name" value="ATP-grasp fold, B domain"/>
    <property type="match status" value="1"/>
</dbReference>
<dbReference type="PANTHER" id="PTHR43334">
    <property type="entry name" value="ACETATE--COA LIGASE [ADP-FORMING]"/>
    <property type="match status" value="1"/>
</dbReference>
<dbReference type="GO" id="GO:0005524">
    <property type="term" value="F:ATP binding"/>
    <property type="evidence" value="ECO:0007669"/>
    <property type="project" value="UniProtKB-KW"/>
</dbReference>
<feature type="domain" description="CoA-binding" evidence="6">
    <location>
        <begin position="14"/>
        <end position="106"/>
    </location>
</feature>
<accession>A0ABD5QGZ2</accession>
<name>A0ABD5QGZ2_9EURY</name>
<dbReference type="InterPro" id="IPR013815">
    <property type="entry name" value="ATP_grasp_subdomain_1"/>
</dbReference>
<dbReference type="RefSeq" id="WP_224828375.1">
    <property type="nucleotide sequence ID" value="NZ_JAIVEF010000006.1"/>
</dbReference>
<dbReference type="Proteomes" id="UP001595925">
    <property type="component" value="Unassembled WGS sequence"/>
</dbReference>
<evidence type="ECO:0000256" key="4">
    <source>
        <dbReference type="ARBA" id="ARBA00022741"/>
    </source>
</evidence>
<dbReference type="Gene3D" id="3.30.1490.20">
    <property type="entry name" value="ATP-grasp fold, A domain"/>
    <property type="match status" value="1"/>
</dbReference>
<dbReference type="SUPFAM" id="SSF52210">
    <property type="entry name" value="Succinyl-CoA synthetase domains"/>
    <property type="match status" value="2"/>
</dbReference>
<dbReference type="InterPro" id="IPR016102">
    <property type="entry name" value="Succinyl-CoA_synth-like"/>
</dbReference>
<dbReference type="AlphaFoldDB" id="A0ABD5QGZ2"/>
<dbReference type="Pfam" id="PF13549">
    <property type="entry name" value="ATP-grasp_5"/>
    <property type="match status" value="1"/>
</dbReference>
<dbReference type="PANTHER" id="PTHR43334:SF1">
    <property type="entry name" value="3-HYDROXYPROPIONATE--COA LIGASE [ADP-FORMING]"/>
    <property type="match status" value="1"/>
</dbReference>
<dbReference type="EMBL" id="JBHSJG010000038">
    <property type="protein sequence ID" value="MFC4988945.1"/>
    <property type="molecule type" value="Genomic_DNA"/>
</dbReference>
<evidence type="ECO:0000313" key="8">
    <source>
        <dbReference type="Proteomes" id="UP001595925"/>
    </source>
</evidence>